<dbReference type="Pfam" id="PF04193">
    <property type="entry name" value="PQ-loop"/>
    <property type="match status" value="1"/>
</dbReference>
<dbReference type="GO" id="GO:0016020">
    <property type="term" value="C:membrane"/>
    <property type="evidence" value="ECO:0007669"/>
    <property type="project" value="UniProtKB-SubCell"/>
</dbReference>
<dbReference type="EMBL" id="JADIMG010000098">
    <property type="protein sequence ID" value="MBO8460810.1"/>
    <property type="molecule type" value="Genomic_DNA"/>
</dbReference>
<keyword evidence="3 5" id="KW-1133">Transmembrane helix</keyword>
<keyword evidence="4 5" id="KW-0472">Membrane</keyword>
<reference evidence="6" key="2">
    <citation type="journal article" date="2021" name="PeerJ">
        <title>Extensive microbial diversity within the chicken gut microbiome revealed by metagenomics and culture.</title>
        <authorList>
            <person name="Gilroy R."/>
            <person name="Ravi A."/>
            <person name="Getino M."/>
            <person name="Pursley I."/>
            <person name="Horton D.L."/>
            <person name="Alikhan N.F."/>
            <person name="Baker D."/>
            <person name="Gharbi K."/>
            <person name="Hall N."/>
            <person name="Watson M."/>
            <person name="Adriaenssens E.M."/>
            <person name="Foster-Nyarko E."/>
            <person name="Jarju S."/>
            <person name="Secka A."/>
            <person name="Antonio M."/>
            <person name="Oren A."/>
            <person name="Chaudhuri R.R."/>
            <person name="La Ragione R."/>
            <person name="Hildebrand F."/>
            <person name="Pallen M.J."/>
        </authorList>
    </citation>
    <scope>NUCLEOTIDE SEQUENCE</scope>
    <source>
        <strain evidence="6">G3-3990</strain>
    </source>
</reference>
<comment type="subcellular location">
    <subcellularLocation>
        <location evidence="1">Membrane</location>
        <topology evidence="1">Multi-pass membrane protein</topology>
    </subcellularLocation>
</comment>
<proteinExistence type="predicted"/>
<evidence type="ECO:0000256" key="2">
    <source>
        <dbReference type="ARBA" id="ARBA00022692"/>
    </source>
</evidence>
<comment type="caution">
    <text evidence="6">The sequence shown here is derived from an EMBL/GenBank/DDBJ whole genome shotgun (WGS) entry which is preliminary data.</text>
</comment>
<organism evidence="6 7">
    <name type="scientific">Candidatus Gallipaludibacter merdavium</name>
    <dbReference type="NCBI Taxonomy" id="2840839"/>
    <lineage>
        <taxon>Bacteria</taxon>
        <taxon>Pseudomonadati</taxon>
        <taxon>Bacteroidota</taxon>
        <taxon>Bacteroidia</taxon>
        <taxon>Bacteroidales</taxon>
        <taxon>Candidatus Gallipaludibacter</taxon>
    </lineage>
</organism>
<reference evidence="6" key="1">
    <citation type="submission" date="2020-10" db="EMBL/GenBank/DDBJ databases">
        <authorList>
            <person name="Gilroy R."/>
        </authorList>
    </citation>
    <scope>NUCLEOTIDE SEQUENCE</scope>
    <source>
        <strain evidence="6">G3-3990</strain>
    </source>
</reference>
<sequence length="91" mass="10417">MDIALQIIGYMAGTCLAIAQFPQAIKVYKTKDTHSISLLMFTILTTGVFFWFLYGVLANIPEMWITNGICLVPSFYILYMSIKNLRNEKKK</sequence>
<evidence type="ECO:0000256" key="4">
    <source>
        <dbReference type="ARBA" id="ARBA00023136"/>
    </source>
</evidence>
<dbReference type="AlphaFoldDB" id="A0A9D9HVK3"/>
<evidence type="ECO:0000256" key="1">
    <source>
        <dbReference type="ARBA" id="ARBA00004141"/>
    </source>
</evidence>
<protein>
    <submittedName>
        <fullName evidence="6">Glutathione synthetase</fullName>
    </submittedName>
</protein>
<evidence type="ECO:0000313" key="6">
    <source>
        <dbReference type="EMBL" id="MBO8460810.1"/>
    </source>
</evidence>
<keyword evidence="2 5" id="KW-0812">Transmembrane</keyword>
<evidence type="ECO:0000256" key="3">
    <source>
        <dbReference type="ARBA" id="ARBA00022989"/>
    </source>
</evidence>
<dbReference type="Proteomes" id="UP000823641">
    <property type="component" value="Unassembled WGS sequence"/>
</dbReference>
<dbReference type="InterPro" id="IPR006603">
    <property type="entry name" value="PQ-loop_rpt"/>
</dbReference>
<evidence type="ECO:0000256" key="5">
    <source>
        <dbReference type="SAM" id="Phobius"/>
    </source>
</evidence>
<evidence type="ECO:0000313" key="7">
    <source>
        <dbReference type="Proteomes" id="UP000823641"/>
    </source>
</evidence>
<feature type="transmembrane region" description="Helical" evidence="5">
    <location>
        <begin position="63"/>
        <end position="82"/>
    </location>
</feature>
<accession>A0A9D9HVK3</accession>
<name>A0A9D9HVK3_9BACT</name>
<feature type="transmembrane region" description="Helical" evidence="5">
    <location>
        <begin position="37"/>
        <end position="57"/>
    </location>
</feature>
<dbReference type="Gene3D" id="1.20.1280.290">
    <property type="match status" value="1"/>
</dbReference>
<gene>
    <name evidence="6" type="ORF">IAA73_10860</name>
</gene>